<protein>
    <recommendedName>
        <fullName evidence="3">4Fe-4S Wbl-type domain-containing protein</fullName>
    </recommendedName>
</protein>
<accession>C0Q9Z8</accession>
<organism evidence="1 2">
    <name type="scientific">Desulforapulum autotrophicum (strain ATCC 43914 / DSM 3382 / VKM B-1955 / HRM2)</name>
    <name type="common">Desulfobacterium autotrophicum</name>
    <dbReference type="NCBI Taxonomy" id="177437"/>
    <lineage>
        <taxon>Bacteria</taxon>
        <taxon>Pseudomonadati</taxon>
        <taxon>Thermodesulfobacteriota</taxon>
        <taxon>Desulfobacteria</taxon>
        <taxon>Desulfobacterales</taxon>
        <taxon>Desulfobacteraceae</taxon>
        <taxon>Desulforapulum</taxon>
    </lineage>
</organism>
<dbReference type="AlphaFoldDB" id="C0Q9Z8"/>
<name>C0Q9Z8_DESAH</name>
<reference evidence="1 2" key="1">
    <citation type="journal article" date="2009" name="Environ. Microbiol.">
        <title>Genome sequence of Desulfobacterium autotrophicum HRM2, a marine sulfate reducer oxidizing organic carbon completely to carbon dioxide.</title>
        <authorList>
            <person name="Strittmatter A.W."/>
            <person name="Liesegang H."/>
            <person name="Rabus R."/>
            <person name="Decker I."/>
            <person name="Amann J."/>
            <person name="Andres S."/>
            <person name="Henne A."/>
            <person name="Fricke W.F."/>
            <person name="Martinez-Arias R."/>
            <person name="Bartels D."/>
            <person name="Goesmann A."/>
            <person name="Krause L."/>
            <person name="Puehler A."/>
            <person name="Klenk H.P."/>
            <person name="Richter M."/>
            <person name="Schuler M."/>
            <person name="Gloeckner F.O."/>
            <person name="Meyerdierks A."/>
            <person name="Gottschalk G."/>
            <person name="Amann R."/>
        </authorList>
    </citation>
    <scope>NUCLEOTIDE SEQUENCE [LARGE SCALE GENOMIC DNA]</scope>
    <source>
        <strain evidence="2">ATCC 43914 / DSM 3382 / HRM2</strain>
    </source>
</reference>
<dbReference type="HOGENOM" id="CLU_191325_0_0_7"/>
<dbReference type="KEGG" id="dat:HRM2_36570"/>
<keyword evidence="2" id="KW-1185">Reference proteome</keyword>
<gene>
    <name evidence="1" type="ordered locus">HRM2_36570</name>
</gene>
<dbReference type="Proteomes" id="UP000000442">
    <property type="component" value="Chromosome"/>
</dbReference>
<evidence type="ECO:0000313" key="2">
    <source>
        <dbReference type="Proteomes" id="UP000000442"/>
    </source>
</evidence>
<evidence type="ECO:0008006" key="3">
    <source>
        <dbReference type="Google" id="ProtNLM"/>
    </source>
</evidence>
<dbReference type="STRING" id="177437.HRM2_36570"/>
<evidence type="ECO:0000313" key="1">
    <source>
        <dbReference type="EMBL" id="ACN16716.1"/>
    </source>
</evidence>
<dbReference type="EMBL" id="CP001087">
    <property type="protein sequence ID" value="ACN16716.1"/>
    <property type="molecule type" value="Genomic_DNA"/>
</dbReference>
<proteinExistence type="predicted"/>
<sequence length="65" mass="7435">MSPRGLRETPDDCMYLCPFKTACLRCAMAGTQGVPVHEEIIERSEQAGMIGFFERWSRKKQLAKK</sequence>
<dbReference type="eggNOG" id="ENOG5033096">
    <property type="taxonomic scope" value="Bacteria"/>
</dbReference>